<dbReference type="Proteomes" id="UP001500456">
    <property type="component" value="Unassembled WGS sequence"/>
</dbReference>
<dbReference type="InterPro" id="IPR009075">
    <property type="entry name" value="AcylCo_DH/oxidase_C"/>
</dbReference>
<keyword evidence="11" id="KW-1185">Reference proteome</keyword>
<feature type="domain" description="Acyl-CoA oxidase/dehydrogenase middle" evidence="8">
    <location>
        <begin position="134"/>
        <end position="226"/>
    </location>
</feature>
<feature type="domain" description="Acyl-CoA dehydrogenase/oxidase N-terminal" evidence="9">
    <location>
        <begin position="12"/>
        <end position="126"/>
    </location>
</feature>
<comment type="caution">
    <text evidence="10">The sequence shown here is derived from an EMBL/GenBank/DDBJ whole genome shotgun (WGS) entry which is preliminary data.</text>
</comment>
<dbReference type="InterPro" id="IPR036250">
    <property type="entry name" value="AcylCo_DH-like_C"/>
</dbReference>
<dbReference type="Pfam" id="PF00441">
    <property type="entry name" value="Acyl-CoA_dh_1"/>
    <property type="match status" value="1"/>
</dbReference>
<dbReference type="InterPro" id="IPR037069">
    <property type="entry name" value="AcylCoA_DH/ox_N_sf"/>
</dbReference>
<evidence type="ECO:0000313" key="11">
    <source>
        <dbReference type="Proteomes" id="UP001500456"/>
    </source>
</evidence>
<keyword evidence="5 6" id="KW-0560">Oxidoreductase</keyword>
<dbReference type="InterPro" id="IPR009100">
    <property type="entry name" value="AcylCoA_DH/oxidase_NM_dom_sf"/>
</dbReference>
<dbReference type="Pfam" id="PF02771">
    <property type="entry name" value="Acyl-CoA_dh_N"/>
    <property type="match status" value="1"/>
</dbReference>
<evidence type="ECO:0000256" key="3">
    <source>
        <dbReference type="ARBA" id="ARBA00022630"/>
    </source>
</evidence>
<protein>
    <submittedName>
        <fullName evidence="10">Acyl-CoA dehydrogenase</fullName>
    </submittedName>
</protein>
<dbReference type="InterPro" id="IPR046373">
    <property type="entry name" value="Acyl-CoA_Oxase/DH_mid-dom_sf"/>
</dbReference>
<evidence type="ECO:0000256" key="6">
    <source>
        <dbReference type="RuleBase" id="RU362125"/>
    </source>
</evidence>
<feature type="domain" description="Acyl-CoA dehydrogenase/oxidase C-terminal" evidence="7">
    <location>
        <begin position="238"/>
        <end position="385"/>
    </location>
</feature>
<dbReference type="PANTHER" id="PTHR43292:SF3">
    <property type="entry name" value="ACYL-COA DEHYDROGENASE FADE29"/>
    <property type="match status" value="1"/>
</dbReference>
<reference evidence="11" key="1">
    <citation type="journal article" date="2019" name="Int. J. Syst. Evol. Microbiol.">
        <title>The Global Catalogue of Microorganisms (GCM) 10K type strain sequencing project: providing services to taxonomists for standard genome sequencing and annotation.</title>
        <authorList>
            <consortium name="The Broad Institute Genomics Platform"/>
            <consortium name="The Broad Institute Genome Sequencing Center for Infectious Disease"/>
            <person name="Wu L."/>
            <person name="Ma J."/>
        </authorList>
    </citation>
    <scope>NUCLEOTIDE SEQUENCE [LARGE SCALE GENOMIC DNA]</scope>
    <source>
        <strain evidence="11">JCM 16924</strain>
    </source>
</reference>
<comment type="cofactor">
    <cofactor evidence="1 6">
        <name>FAD</name>
        <dbReference type="ChEBI" id="CHEBI:57692"/>
    </cofactor>
</comment>
<proteinExistence type="inferred from homology"/>
<comment type="similarity">
    <text evidence="2 6">Belongs to the acyl-CoA dehydrogenase family.</text>
</comment>
<dbReference type="PANTHER" id="PTHR43292">
    <property type="entry name" value="ACYL-COA DEHYDROGENASE"/>
    <property type="match status" value="1"/>
</dbReference>
<organism evidence="10 11">
    <name type="scientific">Streptomyces plumbiresistens</name>
    <dbReference type="NCBI Taxonomy" id="511811"/>
    <lineage>
        <taxon>Bacteria</taxon>
        <taxon>Bacillati</taxon>
        <taxon>Actinomycetota</taxon>
        <taxon>Actinomycetes</taxon>
        <taxon>Kitasatosporales</taxon>
        <taxon>Streptomycetaceae</taxon>
        <taxon>Streptomyces</taxon>
    </lineage>
</organism>
<dbReference type="InterPro" id="IPR052161">
    <property type="entry name" value="Mycobact_Acyl-CoA_DH"/>
</dbReference>
<sequence>MPFAVSDEEIREQAEFRRSLSAFLDKLLTPEMRAKHYDPNEYGGGWSAEFRREFAKILGKEGFLGRAWPVEYGGRGLGMVYDAILFDEIEYHEAPFMEPSVCYVPFTLLRYGTEEQKARFLPRLLREGLSVFVGYSEPEAGSDLANLSTVAQPVDGGYVVNGAKYYSTFAGTADFGLCAVRTQPRGDRKYDGISLLLVPMDAPGVELQQHRMMTGEAHHAVYFTDVFVEADMLVGAEGRGWPALMAAINYERLVIAASGQGDSLLEHLREHVLAAPDPVAADRLVSAAVEARAASLYTDEVVRHAGTLEEDPGDGATVAQLLKREAVRSIESMTLQLLGAASTVQSGDQAVAGGRFAKMFIGDGMMEFAAGGFDITRQVISRRILQMGRGSK</sequence>
<evidence type="ECO:0000256" key="1">
    <source>
        <dbReference type="ARBA" id="ARBA00001974"/>
    </source>
</evidence>
<evidence type="ECO:0000256" key="2">
    <source>
        <dbReference type="ARBA" id="ARBA00009347"/>
    </source>
</evidence>
<dbReference type="Gene3D" id="1.10.540.10">
    <property type="entry name" value="Acyl-CoA dehydrogenase/oxidase, N-terminal domain"/>
    <property type="match status" value="1"/>
</dbReference>
<keyword evidence="3 6" id="KW-0285">Flavoprotein</keyword>
<evidence type="ECO:0000256" key="4">
    <source>
        <dbReference type="ARBA" id="ARBA00022827"/>
    </source>
</evidence>
<evidence type="ECO:0000259" key="7">
    <source>
        <dbReference type="Pfam" id="PF00441"/>
    </source>
</evidence>
<evidence type="ECO:0000259" key="8">
    <source>
        <dbReference type="Pfam" id="PF02770"/>
    </source>
</evidence>
<dbReference type="SUPFAM" id="SSF47203">
    <property type="entry name" value="Acyl-CoA dehydrogenase C-terminal domain-like"/>
    <property type="match status" value="1"/>
</dbReference>
<evidence type="ECO:0000259" key="9">
    <source>
        <dbReference type="Pfam" id="PF02771"/>
    </source>
</evidence>
<dbReference type="Gene3D" id="1.20.140.10">
    <property type="entry name" value="Butyryl-CoA Dehydrogenase, subunit A, domain 3"/>
    <property type="match status" value="1"/>
</dbReference>
<name>A0ABP7SKE4_9ACTN</name>
<dbReference type="InterPro" id="IPR013786">
    <property type="entry name" value="AcylCoA_DH/ox_N"/>
</dbReference>
<dbReference type="InterPro" id="IPR006091">
    <property type="entry name" value="Acyl-CoA_Oxase/DH_mid-dom"/>
</dbReference>
<keyword evidence="4 6" id="KW-0274">FAD</keyword>
<accession>A0ABP7SKE4</accession>
<dbReference type="Pfam" id="PF02770">
    <property type="entry name" value="Acyl-CoA_dh_M"/>
    <property type="match status" value="1"/>
</dbReference>
<evidence type="ECO:0000256" key="5">
    <source>
        <dbReference type="ARBA" id="ARBA00023002"/>
    </source>
</evidence>
<evidence type="ECO:0000313" key="10">
    <source>
        <dbReference type="EMBL" id="GAA4012874.1"/>
    </source>
</evidence>
<gene>
    <name evidence="10" type="ORF">GCM10022232_63760</name>
</gene>
<dbReference type="Gene3D" id="2.40.110.10">
    <property type="entry name" value="Butyryl-CoA Dehydrogenase, subunit A, domain 2"/>
    <property type="match status" value="1"/>
</dbReference>
<dbReference type="SUPFAM" id="SSF56645">
    <property type="entry name" value="Acyl-CoA dehydrogenase NM domain-like"/>
    <property type="match status" value="1"/>
</dbReference>
<dbReference type="EMBL" id="BAAAZX010000021">
    <property type="protein sequence ID" value="GAA4012874.1"/>
    <property type="molecule type" value="Genomic_DNA"/>
</dbReference>